<dbReference type="AlphaFoldDB" id="A0A182MX50"/>
<dbReference type="GO" id="GO:0007608">
    <property type="term" value="P:sensory perception of smell"/>
    <property type="evidence" value="ECO:0007669"/>
    <property type="project" value="TreeGrafter"/>
</dbReference>
<dbReference type="VEuPathDB" id="VectorBase:ACUA028423"/>
<dbReference type="GO" id="GO:0005615">
    <property type="term" value="C:extracellular space"/>
    <property type="evidence" value="ECO:0007669"/>
    <property type="project" value="TreeGrafter"/>
</dbReference>
<evidence type="ECO:0000256" key="3">
    <source>
        <dbReference type="ARBA" id="ARBA00022525"/>
    </source>
</evidence>
<dbReference type="SUPFAM" id="SSF47565">
    <property type="entry name" value="Insect pheromone/odorant-binding proteins"/>
    <property type="match status" value="2"/>
</dbReference>
<comment type="subcellular location">
    <subcellularLocation>
        <location evidence="1">Secreted</location>
    </subcellularLocation>
</comment>
<dbReference type="EMBL" id="AXCM01014701">
    <property type="status" value="NOT_ANNOTATED_CDS"/>
    <property type="molecule type" value="Genomic_DNA"/>
</dbReference>
<sequence>MERDRSLNVALVAFLLFASVLHVAESNIFTGKSFLKAQQDCVNFLGINPLRMGQYRKHIYPGDRETMCLIRCIGITQEFWDDVLGFNVTLVEQQFSPMVDATFKKKLLDGVEFKLALLDPLDNCARAFYAFRTLRALLRQTLNLGTSTPQPNAVFVPLQPAQILNNIVDCAREAKLPSSVLTNLSKGIIVDCPEVQCLIRCAAIRSQFYTDQAGALLTNLHRQFEPPGEDLESFTLRQNLCLQRNQQPASANNCTRAFKQFFVCLRPDFELYFIRNRQSVMQHPIFKAEQLLECQSQPAPQPPQQSNGMDQLVTSDIRTVRSYLVLIVHRGERLASLFRKNYLTLHYR</sequence>
<dbReference type="EnsemblMetazoa" id="ACUA028423-RA">
    <property type="protein sequence ID" value="ACUA028423-PA"/>
    <property type="gene ID" value="ACUA028423"/>
</dbReference>
<dbReference type="Gene3D" id="1.10.238.20">
    <property type="entry name" value="Pheromone/general odorant binding protein domain"/>
    <property type="match status" value="2"/>
</dbReference>
<reference evidence="7" key="2">
    <citation type="submission" date="2020-05" db="UniProtKB">
        <authorList>
            <consortium name="EnsemblMetazoa"/>
        </authorList>
    </citation>
    <scope>IDENTIFICATION</scope>
    <source>
        <strain evidence="7">A-37</strain>
    </source>
</reference>
<keyword evidence="5" id="KW-1015">Disulfide bond</keyword>
<evidence type="ECO:0000256" key="5">
    <source>
        <dbReference type="ARBA" id="ARBA00023157"/>
    </source>
</evidence>
<dbReference type="GO" id="GO:0005549">
    <property type="term" value="F:odorant binding"/>
    <property type="evidence" value="ECO:0007669"/>
    <property type="project" value="InterPro"/>
</dbReference>
<evidence type="ECO:0000256" key="1">
    <source>
        <dbReference type="ARBA" id="ARBA00004613"/>
    </source>
</evidence>
<name>A0A182MX50_9DIPT</name>
<feature type="signal peptide" evidence="6">
    <location>
        <begin position="1"/>
        <end position="26"/>
    </location>
</feature>
<dbReference type="PANTHER" id="PTHR11857:SF46">
    <property type="entry name" value="GENERAL ODORANT-BINDING PROTEIN 99A-RELATED"/>
    <property type="match status" value="1"/>
</dbReference>
<evidence type="ECO:0000256" key="2">
    <source>
        <dbReference type="ARBA" id="ARBA00008098"/>
    </source>
</evidence>
<feature type="chain" id="PRO_5008128942" evidence="6">
    <location>
        <begin position="27"/>
        <end position="348"/>
    </location>
</feature>
<dbReference type="Proteomes" id="UP000075883">
    <property type="component" value="Unassembled WGS sequence"/>
</dbReference>
<dbReference type="InterPro" id="IPR036728">
    <property type="entry name" value="PBP_GOBP_sf"/>
</dbReference>
<evidence type="ECO:0000256" key="6">
    <source>
        <dbReference type="SAM" id="SignalP"/>
    </source>
</evidence>
<dbReference type="PANTHER" id="PTHR11857">
    <property type="entry name" value="ODORANT BINDING PROTEIN-RELATED"/>
    <property type="match status" value="1"/>
</dbReference>
<proteinExistence type="inferred from homology"/>
<dbReference type="CDD" id="cd23992">
    <property type="entry name" value="PBP_GOBP"/>
    <property type="match status" value="2"/>
</dbReference>
<comment type="similarity">
    <text evidence="2">Belongs to the PBP/GOBP family.</text>
</comment>
<keyword evidence="3" id="KW-0964">Secreted</keyword>
<keyword evidence="8" id="KW-1185">Reference proteome</keyword>
<reference evidence="8" key="1">
    <citation type="submission" date="2013-09" db="EMBL/GenBank/DDBJ databases">
        <title>The Genome Sequence of Anopheles culicifacies species A.</title>
        <authorList>
            <consortium name="The Broad Institute Genomics Platform"/>
            <person name="Neafsey D.E."/>
            <person name="Besansky N."/>
            <person name="Howell P."/>
            <person name="Walton C."/>
            <person name="Young S.K."/>
            <person name="Zeng Q."/>
            <person name="Gargeya S."/>
            <person name="Fitzgerald M."/>
            <person name="Haas B."/>
            <person name="Abouelleil A."/>
            <person name="Allen A.W."/>
            <person name="Alvarado L."/>
            <person name="Arachchi H.M."/>
            <person name="Berlin A.M."/>
            <person name="Chapman S.B."/>
            <person name="Gainer-Dewar J."/>
            <person name="Goldberg J."/>
            <person name="Griggs A."/>
            <person name="Gujja S."/>
            <person name="Hansen M."/>
            <person name="Howarth C."/>
            <person name="Imamovic A."/>
            <person name="Ireland A."/>
            <person name="Larimer J."/>
            <person name="McCowan C."/>
            <person name="Murphy C."/>
            <person name="Pearson M."/>
            <person name="Poon T.W."/>
            <person name="Priest M."/>
            <person name="Roberts A."/>
            <person name="Saif S."/>
            <person name="Shea T."/>
            <person name="Sisk P."/>
            <person name="Sykes S."/>
            <person name="Wortman J."/>
            <person name="Nusbaum C."/>
            <person name="Birren B."/>
        </authorList>
    </citation>
    <scope>NUCLEOTIDE SEQUENCE [LARGE SCALE GENOMIC DNA]</scope>
    <source>
        <strain evidence="8">A-37</strain>
    </source>
</reference>
<organism evidence="7 8">
    <name type="scientific">Anopheles culicifacies</name>
    <dbReference type="NCBI Taxonomy" id="139723"/>
    <lineage>
        <taxon>Eukaryota</taxon>
        <taxon>Metazoa</taxon>
        <taxon>Ecdysozoa</taxon>
        <taxon>Arthropoda</taxon>
        <taxon>Hexapoda</taxon>
        <taxon>Insecta</taxon>
        <taxon>Pterygota</taxon>
        <taxon>Neoptera</taxon>
        <taxon>Endopterygota</taxon>
        <taxon>Diptera</taxon>
        <taxon>Nematocera</taxon>
        <taxon>Culicoidea</taxon>
        <taxon>Culicidae</taxon>
        <taxon>Anophelinae</taxon>
        <taxon>Anopheles</taxon>
        <taxon>culicifacies species complex</taxon>
    </lineage>
</organism>
<evidence type="ECO:0000313" key="8">
    <source>
        <dbReference type="Proteomes" id="UP000075883"/>
    </source>
</evidence>
<dbReference type="STRING" id="139723.A0A182MX50"/>
<evidence type="ECO:0000313" key="7">
    <source>
        <dbReference type="EnsemblMetazoa" id="ACUA028423-PA"/>
    </source>
</evidence>
<evidence type="ECO:0000256" key="4">
    <source>
        <dbReference type="ARBA" id="ARBA00022729"/>
    </source>
</evidence>
<dbReference type="InterPro" id="IPR006170">
    <property type="entry name" value="PBP/GOBP"/>
</dbReference>
<accession>A0A182MX50</accession>
<dbReference type="Pfam" id="PF01395">
    <property type="entry name" value="PBP_GOBP"/>
    <property type="match status" value="2"/>
</dbReference>
<keyword evidence="4 6" id="KW-0732">Signal</keyword>
<protein>
    <submittedName>
        <fullName evidence="7">Uncharacterized protein</fullName>
    </submittedName>
</protein>